<name>A0A8T1I3Y0_9STRA</name>
<comment type="caution">
    <text evidence="1">The sequence shown here is derived from an EMBL/GenBank/DDBJ whole genome shotgun (WGS) entry which is preliminary data.</text>
</comment>
<dbReference type="PANTHER" id="PTHR40866:SF1">
    <property type="entry name" value="BED-TYPE DOMAIN-CONTAINING PROTEIN"/>
    <property type="match status" value="1"/>
</dbReference>
<dbReference type="VEuPathDB" id="FungiDB:PC110_g22386"/>
<organism evidence="1 2">
    <name type="scientific">Phytophthora cactorum</name>
    <dbReference type="NCBI Taxonomy" id="29920"/>
    <lineage>
        <taxon>Eukaryota</taxon>
        <taxon>Sar</taxon>
        <taxon>Stramenopiles</taxon>
        <taxon>Oomycota</taxon>
        <taxon>Peronosporomycetes</taxon>
        <taxon>Peronosporales</taxon>
        <taxon>Peronosporaceae</taxon>
        <taxon>Phytophthora</taxon>
    </lineage>
</organism>
<dbReference type="EMBL" id="RCMV01000292">
    <property type="protein sequence ID" value="KAG3219855.1"/>
    <property type="molecule type" value="Genomic_DNA"/>
</dbReference>
<evidence type="ECO:0000313" key="1">
    <source>
        <dbReference type="EMBL" id="KAG3219855.1"/>
    </source>
</evidence>
<proteinExistence type="predicted"/>
<dbReference type="AlphaFoldDB" id="A0A8T1I3Y0"/>
<dbReference type="Proteomes" id="UP000760860">
    <property type="component" value="Unassembled WGS sequence"/>
</dbReference>
<evidence type="ECO:0000313" key="2">
    <source>
        <dbReference type="Proteomes" id="UP000760860"/>
    </source>
</evidence>
<reference evidence="1" key="1">
    <citation type="submission" date="2018-05" db="EMBL/GenBank/DDBJ databases">
        <title>Effector identification in a new, highly contiguous assembly of the strawberry crown rot pathogen Phytophthora cactorum.</title>
        <authorList>
            <person name="Armitage A.D."/>
            <person name="Nellist C.F."/>
            <person name="Bates H."/>
            <person name="Vickerstaff R.J."/>
            <person name="Harrison R.J."/>
        </authorList>
    </citation>
    <scope>NUCLEOTIDE SEQUENCE</scope>
    <source>
        <strain evidence="1">P421</strain>
    </source>
</reference>
<dbReference type="PANTHER" id="PTHR40866">
    <property type="entry name" value="BED-TYPE DOMAIN-CONTAINING PROTEIN"/>
    <property type="match status" value="1"/>
</dbReference>
<gene>
    <name evidence="1" type="ORF">PC129_g9370</name>
</gene>
<accession>A0A8T1I3Y0</accession>
<sequence>MRALFDACIKKYPGMGHYLDEDAAIVHSPVFESAMIKITSSRTLSGPELKTLEPFRVSTGEGTQEVAPAADFASEVLRQAKKPRRAQRTMVDYNALLCGGPHGPLLTTMLYLA</sequence>
<protein>
    <submittedName>
        <fullName evidence="1">Uncharacterized protein</fullName>
    </submittedName>
</protein>